<accession>A0A444YQ12</accession>
<proteinExistence type="predicted"/>
<feature type="region of interest" description="Disordered" evidence="1">
    <location>
        <begin position="326"/>
        <end position="348"/>
    </location>
</feature>
<dbReference type="InterPro" id="IPR046796">
    <property type="entry name" value="Transposase_32_dom"/>
</dbReference>
<keyword evidence="4" id="KW-1185">Reference proteome</keyword>
<feature type="compositionally biased region" description="Low complexity" evidence="1">
    <location>
        <begin position="326"/>
        <end position="341"/>
    </location>
</feature>
<feature type="region of interest" description="Disordered" evidence="1">
    <location>
        <begin position="1"/>
        <end position="24"/>
    </location>
</feature>
<gene>
    <name evidence="3" type="ORF">Ahy_B06g083596</name>
</gene>
<evidence type="ECO:0000259" key="2">
    <source>
        <dbReference type="Pfam" id="PF20167"/>
    </source>
</evidence>
<comment type="caution">
    <text evidence="3">The sequence shown here is derived from an EMBL/GenBank/DDBJ whole genome shotgun (WGS) entry which is preliminary data.</text>
</comment>
<reference evidence="3 4" key="1">
    <citation type="submission" date="2019-01" db="EMBL/GenBank/DDBJ databases">
        <title>Sequencing of cultivated peanut Arachis hypogaea provides insights into genome evolution and oil improvement.</title>
        <authorList>
            <person name="Chen X."/>
        </authorList>
    </citation>
    <scope>NUCLEOTIDE SEQUENCE [LARGE SCALE GENOMIC DNA]</scope>
    <source>
        <strain evidence="4">cv. Fuhuasheng</strain>
        <tissue evidence="3">Leaves</tissue>
    </source>
</reference>
<sequence>MSDKEKAIATTSKKRKRSKASTPSPYANYAKNLLNDVEKENQLLPSTDPIKFSNLYCELHFPKYQRTNLNIEKKLVFPNDVRRAINGHILELGLDFVDGHLGRINTSWVKEFYCNFFRTTLDSVHLRGREILITKAAIREALLCRPRTDDTCAYQQADVAIHCMTFDYEMLKRVIAIPDSPWVMDSGNKKPKGMLFTYLSREAKTWKHIFAHYVLPAIHFLEIPMDMLVLIGCVMEGKEVDFPRLIRQSMWGAHIRGLLSFPTLVTSMIELADVPWEDGDVTPPPPDDDDKEVTIPWGGWVHEKPLPRHRFRARVVVEVAQPSSSAAAAGPSSASASATAAPLPPPPAPEPTYLLVQRLFRFMERSKCRIM</sequence>
<dbReference type="Pfam" id="PF20167">
    <property type="entry name" value="Transposase_32"/>
    <property type="match status" value="1"/>
</dbReference>
<dbReference type="AlphaFoldDB" id="A0A444YQ12"/>
<evidence type="ECO:0000313" key="4">
    <source>
        <dbReference type="Proteomes" id="UP000289738"/>
    </source>
</evidence>
<dbReference type="Proteomes" id="UP000289738">
    <property type="component" value="Chromosome B06"/>
</dbReference>
<dbReference type="EMBL" id="SDMP01000016">
    <property type="protein sequence ID" value="RYR04056.1"/>
    <property type="molecule type" value="Genomic_DNA"/>
</dbReference>
<feature type="domain" description="Putative plant transposon protein" evidence="2">
    <location>
        <begin position="102"/>
        <end position="275"/>
    </location>
</feature>
<evidence type="ECO:0000256" key="1">
    <source>
        <dbReference type="SAM" id="MobiDB-lite"/>
    </source>
</evidence>
<evidence type="ECO:0000313" key="3">
    <source>
        <dbReference type="EMBL" id="RYR04056.1"/>
    </source>
</evidence>
<protein>
    <recommendedName>
        <fullName evidence="2">Putative plant transposon protein domain-containing protein</fullName>
    </recommendedName>
</protein>
<name>A0A444YQ12_ARAHY</name>
<organism evidence="3 4">
    <name type="scientific">Arachis hypogaea</name>
    <name type="common">Peanut</name>
    <dbReference type="NCBI Taxonomy" id="3818"/>
    <lineage>
        <taxon>Eukaryota</taxon>
        <taxon>Viridiplantae</taxon>
        <taxon>Streptophyta</taxon>
        <taxon>Embryophyta</taxon>
        <taxon>Tracheophyta</taxon>
        <taxon>Spermatophyta</taxon>
        <taxon>Magnoliopsida</taxon>
        <taxon>eudicotyledons</taxon>
        <taxon>Gunneridae</taxon>
        <taxon>Pentapetalae</taxon>
        <taxon>rosids</taxon>
        <taxon>fabids</taxon>
        <taxon>Fabales</taxon>
        <taxon>Fabaceae</taxon>
        <taxon>Papilionoideae</taxon>
        <taxon>50 kb inversion clade</taxon>
        <taxon>dalbergioids sensu lato</taxon>
        <taxon>Dalbergieae</taxon>
        <taxon>Pterocarpus clade</taxon>
        <taxon>Arachis</taxon>
    </lineage>
</organism>